<keyword evidence="1" id="KW-0732">Signal</keyword>
<evidence type="ECO:0008006" key="4">
    <source>
        <dbReference type="Google" id="ProtNLM"/>
    </source>
</evidence>
<evidence type="ECO:0000313" key="3">
    <source>
        <dbReference type="Proteomes" id="UP000581135"/>
    </source>
</evidence>
<protein>
    <recommendedName>
        <fullName evidence="4">Sporulation lipoprotein YhcN/YlaJ (Spore_YhcN_YlaJ)</fullName>
    </recommendedName>
</protein>
<sequence>MFKANRILLALSLMLVGGLLGACREEEQDRVLLLKPGEYQGKMDAPLTAEQMEELRIRQRQQGAL</sequence>
<feature type="chain" id="PRO_5032803887" description="Sporulation lipoprotein YhcN/YlaJ (Spore_YhcN_YlaJ)" evidence="1">
    <location>
        <begin position="22"/>
        <end position="65"/>
    </location>
</feature>
<proteinExistence type="predicted"/>
<gene>
    <name evidence="2" type="ORF">FHR98_000953</name>
</gene>
<name>A0A839SPE3_9PROT</name>
<dbReference type="Proteomes" id="UP000581135">
    <property type="component" value="Unassembled WGS sequence"/>
</dbReference>
<comment type="caution">
    <text evidence="2">The sequence shown here is derived from an EMBL/GenBank/DDBJ whole genome shotgun (WGS) entry which is preliminary data.</text>
</comment>
<dbReference type="AlphaFoldDB" id="A0A839SPE3"/>
<dbReference type="EMBL" id="JACHXA010000002">
    <property type="protein sequence ID" value="MBB3064681.1"/>
    <property type="molecule type" value="Genomic_DNA"/>
</dbReference>
<feature type="signal peptide" evidence="1">
    <location>
        <begin position="1"/>
        <end position="21"/>
    </location>
</feature>
<keyword evidence="3" id="KW-1185">Reference proteome</keyword>
<reference evidence="2 3" key="1">
    <citation type="submission" date="2020-08" db="EMBL/GenBank/DDBJ databases">
        <title>Genomic Encyclopedia of Type Strains, Phase III (KMG-III): the genomes of soil and plant-associated and newly described type strains.</title>
        <authorList>
            <person name="Whitman W."/>
        </authorList>
    </citation>
    <scope>NUCLEOTIDE SEQUENCE [LARGE SCALE GENOMIC DNA]</scope>
    <source>
        <strain evidence="2 3">CECT 8803</strain>
    </source>
</reference>
<accession>A0A839SPE3</accession>
<dbReference type="RefSeq" id="WP_183415481.1">
    <property type="nucleotide sequence ID" value="NZ_JACHXA010000002.1"/>
</dbReference>
<organism evidence="2 3">
    <name type="scientific">Limibacillus halophilus</name>
    <dbReference type="NCBI Taxonomy" id="1579333"/>
    <lineage>
        <taxon>Bacteria</taxon>
        <taxon>Pseudomonadati</taxon>
        <taxon>Pseudomonadota</taxon>
        <taxon>Alphaproteobacteria</taxon>
        <taxon>Rhodospirillales</taxon>
        <taxon>Rhodovibrionaceae</taxon>
        <taxon>Limibacillus</taxon>
    </lineage>
</organism>
<dbReference type="PROSITE" id="PS51257">
    <property type="entry name" value="PROKAR_LIPOPROTEIN"/>
    <property type="match status" value="1"/>
</dbReference>
<evidence type="ECO:0000256" key="1">
    <source>
        <dbReference type="SAM" id="SignalP"/>
    </source>
</evidence>
<evidence type="ECO:0000313" key="2">
    <source>
        <dbReference type="EMBL" id="MBB3064681.1"/>
    </source>
</evidence>